<dbReference type="InterPro" id="IPR017871">
    <property type="entry name" value="ABC_transporter-like_CS"/>
</dbReference>
<organism evidence="5">
    <name type="scientific">Fervidicoccus fontis</name>
    <dbReference type="NCBI Taxonomy" id="683846"/>
    <lineage>
        <taxon>Archaea</taxon>
        <taxon>Thermoproteota</taxon>
        <taxon>Thermoprotei</taxon>
        <taxon>Fervidicoccales</taxon>
        <taxon>Fervidicoccaceae</taxon>
        <taxon>Fervidicoccus</taxon>
    </lineage>
</organism>
<dbReference type="PANTHER" id="PTHR42734:SF19">
    <property type="entry name" value="IRON COMPOUNDS ABC TRANSPORTER, ATP-BINDING PROTEIN"/>
    <property type="match status" value="1"/>
</dbReference>
<feature type="domain" description="ABC transporter" evidence="4">
    <location>
        <begin position="6"/>
        <end position="242"/>
    </location>
</feature>
<comment type="caution">
    <text evidence="5">The sequence shown here is derived from an EMBL/GenBank/DDBJ whole genome shotgun (WGS) entry which is preliminary data.</text>
</comment>
<dbReference type="CDD" id="cd03214">
    <property type="entry name" value="ABC_Iron-Siderophores_B12_Hemin"/>
    <property type="match status" value="1"/>
</dbReference>
<dbReference type="InterPro" id="IPR027417">
    <property type="entry name" value="P-loop_NTPase"/>
</dbReference>
<sequence length="264" mass="29143">MDGAELKVERVSYSYGRDDFSLKNISLSLKGGEILALLGPNGSGKTTLTKIVLGILKPNPPSVTVGGVNLFEVTEKERAKLIAWVPQEIMKNVPLRVEDFVLLGRTPHISPLSIPSDLDRKLVAEALRKFGLEILAKRYFSQLSGGERRLASIARAYVQGTPFMVLDEPTAYLDFKNKLLALKVMKELAQEGRGILFTTHDPNEAVEIADQVVLMYRGEILISGNPDEVINEETLEKVYGIKVKIVRSNGRAYVTPSIGQHIEA</sequence>
<keyword evidence="2" id="KW-0547">Nucleotide-binding</keyword>
<keyword evidence="1" id="KW-0813">Transport</keyword>
<evidence type="ECO:0000259" key="4">
    <source>
        <dbReference type="PROSITE" id="PS50893"/>
    </source>
</evidence>
<evidence type="ECO:0000256" key="1">
    <source>
        <dbReference type="ARBA" id="ARBA00022448"/>
    </source>
</evidence>
<gene>
    <name evidence="5" type="ORF">ENW83_05200</name>
</gene>
<keyword evidence="3 5" id="KW-0067">ATP-binding</keyword>
<dbReference type="Gene3D" id="3.40.50.300">
    <property type="entry name" value="P-loop containing nucleotide triphosphate hydrolases"/>
    <property type="match status" value="1"/>
</dbReference>
<evidence type="ECO:0000256" key="2">
    <source>
        <dbReference type="ARBA" id="ARBA00022741"/>
    </source>
</evidence>
<protein>
    <submittedName>
        <fullName evidence="5">ABC transporter ATP-binding protein</fullName>
    </submittedName>
</protein>
<evidence type="ECO:0000313" key="5">
    <source>
        <dbReference type="EMBL" id="HGZ60579.1"/>
    </source>
</evidence>
<dbReference type="InterPro" id="IPR003593">
    <property type="entry name" value="AAA+_ATPase"/>
</dbReference>
<evidence type="ECO:0000256" key="3">
    <source>
        <dbReference type="ARBA" id="ARBA00022840"/>
    </source>
</evidence>
<dbReference type="SUPFAM" id="SSF52540">
    <property type="entry name" value="P-loop containing nucleoside triphosphate hydrolases"/>
    <property type="match status" value="1"/>
</dbReference>
<dbReference type="SMART" id="SM00382">
    <property type="entry name" value="AAA"/>
    <property type="match status" value="1"/>
</dbReference>
<dbReference type="AlphaFoldDB" id="A0A7J3SNX4"/>
<dbReference type="FunFam" id="3.40.50.300:FF:000134">
    <property type="entry name" value="Iron-enterobactin ABC transporter ATP-binding protein"/>
    <property type="match status" value="1"/>
</dbReference>
<dbReference type="InterPro" id="IPR050153">
    <property type="entry name" value="Metal_Ion_Import_ABC"/>
</dbReference>
<dbReference type="PROSITE" id="PS00211">
    <property type="entry name" value="ABC_TRANSPORTER_1"/>
    <property type="match status" value="1"/>
</dbReference>
<dbReference type="GO" id="GO:0016887">
    <property type="term" value="F:ATP hydrolysis activity"/>
    <property type="evidence" value="ECO:0007669"/>
    <property type="project" value="InterPro"/>
</dbReference>
<dbReference type="GO" id="GO:0005524">
    <property type="term" value="F:ATP binding"/>
    <property type="evidence" value="ECO:0007669"/>
    <property type="project" value="UniProtKB-KW"/>
</dbReference>
<dbReference type="PROSITE" id="PS50893">
    <property type="entry name" value="ABC_TRANSPORTER_2"/>
    <property type="match status" value="1"/>
</dbReference>
<proteinExistence type="predicted"/>
<dbReference type="EMBL" id="DTLS01000151">
    <property type="protein sequence ID" value="HGZ60579.1"/>
    <property type="molecule type" value="Genomic_DNA"/>
</dbReference>
<accession>A0A7J3SNX4</accession>
<dbReference type="PANTHER" id="PTHR42734">
    <property type="entry name" value="METAL TRANSPORT SYSTEM ATP-BINDING PROTEIN TM_0124-RELATED"/>
    <property type="match status" value="1"/>
</dbReference>
<dbReference type="Pfam" id="PF00005">
    <property type="entry name" value="ABC_tran"/>
    <property type="match status" value="1"/>
</dbReference>
<dbReference type="InterPro" id="IPR003439">
    <property type="entry name" value="ABC_transporter-like_ATP-bd"/>
</dbReference>
<name>A0A7J3SNX4_9CREN</name>
<reference evidence="5" key="1">
    <citation type="journal article" date="2020" name="mSystems">
        <title>Genome- and Community-Level Interaction Insights into Carbon Utilization and Element Cycling Functions of Hydrothermarchaeota in Hydrothermal Sediment.</title>
        <authorList>
            <person name="Zhou Z."/>
            <person name="Liu Y."/>
            <person name="Xu W."/>
            <person name="Pan J."/>
            <person name="Luo Z.H."/>
            <person name="Li M."/>
        </authorList>
    </citation>
    <scope>NUCLEOTIDE SEQUENCE [LARGE SCALE GENOMIC DNA]</scope>
    <source>
        <strain evidence="5">SpSt-885</strain>
    </source>
</reference>